<name>B9IBF6_POPTR</name>
<dbReference type="EMBL" id="CM009303">
    <property type="protein sequence ID" value="PNT05831.1"/>
    <property type="molecule type" value="Genomic_DNA"/>
</dbReference>
<evidence type="ECO:0000313" key="2">
    <source>
        <dbReference type="EMBL" id="PNT05831.1"/>
    </source>
</evidence>
<feature type="region of interest" description="Disordered" evidence="1">
    <location>
        <begin position="1"/>
        <end position="81"/>
    </location>
</feature>
<feature type="compositionally biased region" description="Basic residues" evidence="1">
    <location>
        <begin position="1"/>
        <end position="10"/>
    </location>
</feature>
<feature type="region of interest" description="Disordered" evidence="1">
    <location>
        <begin position="114"/>
        <end position="143"/>
    </location>
</feature>
<sequence length="340" mass="38077">MTSRKGKGKTTPKGDFSFRFETGATRKRSPAIRIESRSERDNAQTSSPERRDENLNLNTGDLHHPSHVTTHSPSCDSSSEEHLPRVRCSIQMNIKEVPTLTVLTEDVAKDTPTTDLPVMKNAQGATREARSPATGVEIIPPQSCSAPISPTPISPSGAPISPSYLFPVSSSQPPPSSRMEDIFCNLRLDRAPICFPILNEEEKGIMETILQGRSTLGPGGLNVMETLEKLLILPSDVRGLTDPSFQRYLAITRLMAFQTFMMRAHFKNRLVEEKRAMKEVIEQDRADKSEFRRLKKKKDAQDVEMDSLRTSYSKGSLRLRPMPWKRLSKGWPRPSAVSTF</sequence>
<dbReference type="HOGENOM" id="CLU_817348_0_0_1"/>
<keyword evidence="3" id="KW-1185">Reference proteome</keyword>
<dbReference type="InParanoid" id="B9IBF6"/>
<feature type="compositionally biased region" description="Basic and acidic residues" evidence="1">
    <location>
        <begin position="34"/>
        <end position="54"/>
    </location>
</feature>
<reference evidence="2 3" key="1">
    <citation type="journal article" date="2006" name="Science">
        <title>The genome of black cottonwood, Populus trichocarpa (Torr. &amp; Gray).</title>
        <authorList>
            <person name="Tuskan G.A."/>
            <person name="Difazio S."/>
            <person name="Jansson S."/>
            <person name="Bohlmann J."/>
            <person name="Grigoriev I."/>
            <person name="Hellsten U."/>
            <person name="Putnam N."/>
            <person name="Ralph S."/>
            <person name="Rombauts S."/>
            <person name="Salamov A."/>
            <person name="Schein J."/>
            <person name="Sterck L."/>
            <person name="Aerts A."/>
            <person name="Bhalerao R.R."/>
            <person name="Bhalerao R.P."/>
            <person name="Blaudez D."/>
            <person name="Boerjan W."/>
            <person name="Brun A."/>
            <person name="Brunner A."/>
            <person name="Busov V."/>
            <person name="Campbell M."/>
            <person name="Carlson J."/>
            <person name="Chalot M."/>
            <person name="Chapman J."/>
            <person name="Chen G.L."/>
            <person name="Cooper D."/>
            <person name="Coutinho P.M."/>
            <person name="Couturier J."/>
            <person name="Covert S."/>
            <person name="Cronk Q."/>
            <person name="Cunningham R."/>
            <person name="Davis J."/>
            <person name="Degroeve S."/>
            <person name="Dejardin A."/>
            <person name="Depamphilis C."/>
            <person name="Detter J."/>
            <person name="Dirks B."/>
            <person name="Dubchak I."/>
            <person name="Duplessis S."/>
            <person name="Ehlting J."/>
            <person name="Ellis B."/>
            <person name="Gendler K."/>
            <person name="Goodstein D."/>
            <person name="Gribskov M."/>
            <person name="Grimwood J."/>
            <person name="Groover A."/>
            <person name="Gunter L."/>
            <person name="Hamberger B."/>
            <person name="Heinze B."/>
            <person name="Helariutta Y."/>
            <person name="Henrissat B."/>
            <person name="Holligan D."/>
            <person name="Holt R."/>
            <person name="Huang W."/>
            <person name="Islam-Faridi N."/>
            <person name="Jones S."/>
            <person name="Jones-Rhoades M."/>
            <person name="Jorgensen R."/>
            <person name="Joshi C."/>
            <person name="Kangasjarvi J."/>
            <person name="Karlsson J."/>
            <person name="Kelleher C."/>
            <person name="Kirkpatrick R."/>
            <person name="Kirst M."/>
            <person name="Kohler A."/>
            <person name="Kalluri U."/>
            <person name="Larimer F."/>
            <person name="Leebens-Mack J."/>
            <person name="Leple J.C."/>
            <person name="Locascio P."/>
            <person name="Lou Y."/>
            <person name="Lucas S."/>
            <person name="Martin F."/>
            <person name="Montanini B."/>
            <person name="Napoli C."/>
            <person name="Nelson D.R."/>
            <person name="Nelson C."/>
            <person name="Nieminen K."/>
            <person name="Nilsson O."/>
            <person name="Pereda V."/>
            <person name="Peter G."/>
            <person name="Philippe R."/>
            <person name="Pilate G."/>
            <person name="Poliakov A."/>
            <person name="Razumovskaya J."/>
            <person name="Richardson P."/>
            <person name="Rinaldi C."/>
            <person name="Ritland K."/>
            <person name="Rouze P."/>
            <person name="Ryaboy D."/>
            <person name="Schmutz J."/>
            <person name="Schrader J."/>
            <person name="Segerman B."/>
            <person name="Shin H."/>
            <person name="Siddiqui A."/>
            <person name="Sterky F."/>
            <person name="Terry A."/>
            <person name="Tsai C.J."/>
            <person name="Uberbacher E."/>
            <person name="Unneberg P."/>
            <person name="Vahala J."/>
            <person name="Wall K."/>
            <person name="Wessler S."/>
            <person name="Yang G."/>
            <person name="Yin T."/>
            <person name="Douglas C."/>
            <person name="Marra M."/>
            <person name="Sandberg G."/>
            <person name="Van de Peer Y."/>
            <person name="Rokhsar D."/>
        </authorList>
    </citation>
    <scope>NUCLEOTIDE SEQUENCE [LARGE SCALE GENOMIC DNA]</scope>
    <source>
        <strain evidence="3">cv. Nisqually</strain>
    </source>
</reference>
<evidence type="ECO:0000256" key="1">
    <source>
        <dbReference type="SAM" id="MobiDB-lite"/>
    </source>
</evidence>
<gene>
    <name evidence="2" type="ORF">POPTR_014G196100</name>
</gene>
<evidence type="ECO:0000313" key="3">
    <source>
        <dbReference type="Proteomes" id="UP000006729"/>
    </source>
</evidence>
<organism evidence="2 3">
    <name type="scientific">Populus trichocarpa</name>
    <name type="common">Western balsam poplar</name>
    <name type="synonym">Populus balsamifera subsp. trichocarpa</name>
    <dbReference type="NCBI Taxonomy" id="3694"/>
    <lineage>
        <taxon>Eukaryota</taxon>
        <taxon>Viridiplantae</taxon>
        <taxon>Streptophyta</taxon>
        <taxon>Embryophyta</taxon>
        <taxon>Tracheophyta</taxon>
        <taxon>Spermatophyta</taxon>
        <taxon>Magnoliopsida</taxon>
        <taxon>eudicotyledons</taxon>
        <taxon>Gunneridae</taxon>
        <taxon>Pentapetalae</taxon>
        <taxon>rosids</taxon>
        <taxon>fabids</taxon>
        <taxon>Malpighiales</taxon>
        <taxon>Salicaceae</taxon>
        <taxon>Saliceae</taxon>
        <taxon>Populus</taxon>
    </lineage>
</organism>
<dbReference type="AlphaFoldDB" id="B9IBF6"/>
<protein>
    <submittedName>
        <fullName evidence="2">Uncharacterized protein</fullName>
    </submittedName>
</protein>
<dbReference type="Proteomes" id="UP000006729">
    <property type="component" value="Chromosome 14"/>
</dbReference>
<proteinExistence type="predicted"/>
<accession>B9IBF6</accession>